<evidence type="ECO:0000313" key="1">
    <source>
        <dbReference type="EMBL" id="MBX49506.1"/>
    </source>
</evidence>
<organism evidence="1">
    <name type="scientific">Rhizophora mucronata</name>
    <name type="common">Asiatic mangrove</name>
    <dbReference type="NCBI Taxonomy" id="61149"/>
    <lineage>
        <taxon>Eukaryota</taxon>
        <taxon>Viridiplantae</taxon>
        <taxon>Streptophyta</taxon>
        <taxon>Embryophyta</taxon>
        <taxon>Tracheophyta</taxon>
        <taxon>Spermatophyta</taxon>
        <taxon>Magnoliopsida</taxon>
        <taxon>eudicotyledons</taxon>
        <taxon>Gunneridae</taxon>
        <taxon>Pentapetalae</taxon>
        <taxon>rosids</taxon>
        <taxon>fabids</taxon>
        <taxon>Malpighiales</taxon>
        <taxon>Rhizophoraceae</taxon>
        <taxon>Rhizophora</taxon>
    </lineage>
</organism>
<name>A0A2P2P3Z6_RHIMU</name>
<protein>
    <submittedName>
        <fullName evidence="1">Uncharacterized protein</fullName>
    </submittedName>
</protein>
<proteinExistence type="predicted"/>
<accession>A0A2P2P3Z6</accession>
<dbReference type="EMBL" id="GGEC01069022">
    <property type="protein sequence ID" value="MBX49506.1"/>
    <property type="molecule type" value="Transcribed_RNA"/>
</dbReference>
<sequence>MGQYPRLGQKCGLKTTSMQTSAILAFPNDWQMHKGH</sequence>
<reference evidence="1" key="1">
    <citation type="submission" date="2018-02" db="EMBL/GenBank/DDBJ databases">
        <title>Rhizophora mucronata_Transcriptome.</title>
        <authorList>
            <person name="Meera S.P."/>
            <person name="Sreeshan A."/>
            <person name="Augustine A."/>
        </authorList>
    </citation>
    <scope>NUCLEOTIDE SEQUENCE</scope>
    <source>
        <tissue evidence="1">Leaf</tissue>
    </source>
</reference>
<dbReference type="AlphaFoldDB" id="A0A2P2P3Z6"/>